<accession>A0A5S9XN59</accession>
<protein>
    <recommendedName>
        <fullName evidence="1">YTH domain-containing protein</fullName>
    </recommendedName>
</protein>
<evidence type="ECO:0000259" key="1">
    <source>
        <dbReference type="PROSITE" id="PS50882"/>
    </source>
</evidence>
<dbReference type="ExpressionAtlas" id="A0A5S9XN59">
    <property type="expression patterns" value="baseline and differential"/>
</dbReference>
<name>A0A5S9XN59_ARATH</name>
<gene>
    <name evidence="2" type="ordered locus">At3g62499</name>
    <name evidence="3" type="ORF">C24_LOCUS16509</name>
</gene>
<dbReference type="KEGG" id="ath:AT3G62499"/>
<dbReference type="EMBL" id="CACSHJ010000089">
    <property type="protein sequence ID" value="CAA0388086.1"/>
    <property type="molecule type" value="Genomic_DNA"/>
</dbReference>
<organism evidence="3 4">
    <name type="scientific">Arabidopsis thaliana</name>
    <name type="common">Mouse-ear cress</name>
    <dbReference type="NCBI Taxonomy" id="3702"/>
    <lineage>
        <taxon>Eukaryota</taxon>
        <taxon>Viridiplantae</taxon>
        <taxon>Streptophyta</taxon>
        <taxon>Embryophyta</taxon>
        <taxon>Tracheophyta</taxon>
        <taxon>Spermatophyta</taxon>
        <taxon>Magnoliopsida</taxon>
        <taxon>eudicotyledons</taxon>
        <taxon>Gunneridae</taxon>
        <taxon>Pentapetalae</taxon>
        <taxon>rosids</taxon>
        <taxon>malvids</taxon>
        <taxon>Brassicales</taxon>
        <taxon>Brassicaceae</taxon>
        <taxon>Camelineae</taxon>
        <taxon>Arabidopsis</taxon>
    </lineage>
</organism>
<dbReference type="Araport" id="AT3G62499"/>
<evidence type="ECO:0000313" key="4">
    <source>
        <dbReference type="Proteomes" id="UP000434276"/>
    </source>
</evidence>
<dbReference type="GO" id="GO:0003723">
    <property type="term" value="F:RNA binding"/>
    <property type="evidence" value="ECO:0007669"/>
    <property type="project" value="InterPro"/>
</dbReference>
<dbReference type="PROSITE" id="PS50882">
    <property type="entry name" value="YTH"/>
    <property type="match status" value="1"/>
</dbReference>
<dbReference type="RefSeq" id="NP_001118891.1">
    <property type="nucleotide sequence ID" value="NM_001125419.1"/>
</dbReference>
<dbReference type="AlphaFoldDB" id="A0A5S9XN59"/>
<sequence>MRDVGFDEKEVFDLAPTTTFVGLKIHSLPSSEHNIFLLLFCLPSPSILRFYLLRSESTDNFSKEFTRRIWFVSPAC</sequence>
<dbReference type="GeneID" id="6241001"/>
<dbReference type="Proteomes" id="UP000434276">
    <property type="component" value="Unassembled WGS sequence"/>
</dbReference>
<reference evidence="3 4" key="1">
    <citation type="submission" date="2019-12" db="EMBL/GenBank/DDBJ databases">
        <authorList>
            <person name="Jiao W.-B."/>
            <person name="Schneeberger K."/>
        </authorList>
    </citation>
    <scope>NUCLEOTIDE SEQUENCE [LARGE SCALE GENOMIC DNA]</scope>
    <source>
        <strain evidence="4">cv. C24</strain>
    </source>
</reference>
<proteinExistence type="predicted"/>
<dbReference type="InterPro" id="IPR007275">
    <property type="entry name" value="YTH_domain"/>
</dbReference>
<evidence type="ECO:0000313" key="3">
    <source>
        <dbReference type="EMBL" id="CAA0388086.1"/>
    </source>
</evidence>
<feature type="domain" description="YTH" evidence="1">
    <location>
        <begin position="48"/>
        <end position="76"/>
    </location>
</feature>
<dbReference type="OrthoDB" id="10349205at2759"/>
<evidence type="ECO:0000313" key="2">
    <source>
        <dbReference type="Araport" id="AT3G62499"/>
    </source>
</evidence>